<dbReference type="AlphaFoldDB" id="A0A2B7WEX7"/>
<dbReference type="STRING" id="1447875.A0A2B7WEX7"/>
<dbReference type="SUPFAM" id="SSF50129">
    <property type="entry name" value="GroES-like"/>
    <property type="match status" value="1"/>
</dbReference>
<dbReference type="OrthoDB" id="10257049at2759"/>
<dbReference type="Gene3D" id="3.40.50.720">
    <property type="entry name" value="NAD(P)-binding Rossmann-like Domain"/>
    <property type="match status" value="1"/>
</dbReference>
<name>A0A2B7WEX7_9EURO</name>
<evidence type="ECO:0000256" key="2">
    <source>
        <dbReference type="ARBA" id="ARBA00023002"/>
    </source>
</evidence>
<accession>A0A2B7WEX7</accession>
<comment type="similarity">
    <text evidence="1">Belongs to the zinc-containing alcohol dehydrogenase family.</text>
</comment>
<evidence type="ECO:0000259" key="3">
    <source>
        <dbReference type="Pfam" id="PF08240"/>
    </source>
</evidence>
<dbReference type="Proteomes" id="UP000223968">
    <property type="component" value="Unassembled WGS sequence"/>
</dbReference>
<sequence>MILTPRQISAMTAQHDAAILSQPGGSLSVGKRLTPKPGPNDVLIEVKAVALNPCDYYQRDYGIPPVAIYPAVIGCDAAGVVAKLGLNVTLSKHFSFIIYITASLKHHNLVKKLRADVVFDYKNSNVVSQIINTVKMDWIKLHTAHCMMNDALQPTLNVLKKIKDDVSVKVTHSAFLPEGHSTFDNMQIAFVMPFMNEVMQSKHMKEVFCGWLHSDLKSEEIVPSLNIQIEGGALGGVHAALDKLNSGVSSTKIVVSV</sequence>
<dbReference type="Gene3D" id="3.90.180.10">
    <property type="entry name" value="Medium-chain alcohol dehydrogenases, catalytic domain"/>
    <property type="match status" value="2"/>
</dbReference>
<feature type="domain" description="Alcohol dehydrogenase-like N-terminal" evidence="3">
    <location>
        <begin position="38"/>
        <end position="89"/>
    </location>
</feature>
<dbReference type="GO" id="GO:0016651">
    <property type="term" value="F:oxidoreductase activity, acting on NAD(P)H"/>
    <property type="evidence" value="ECO:0007669"/>
    <property type="project" value="InterPro"/>
</dbReference>
<dbReference type="PANTHER" id="PTHR45348">
    <property type="entry name" value="HYPOTHETICAL OXIDOREDUCTASE (EUROFUNG)"/>
    <property type="match status" value="1"/>
</dbReference>
<dbReference type="InterPro" id="IPR013154">
    <property type="entry name" value="ADH-like_N"/>
</dbReference>
<dbReference type="EMBL" id="PDNB01000441">
    <property type="protein sequence ID" value="PGG95030.1"/>
    <property type="molecule type" value="Genomic_DNA"/>
</dbReference>
<gene>
    <name evidence="4" type="ORF">AJ79_10309</name>
</gene>
<keyword evidence="5" id="KW-1185">Reference proteome</keyword>
<reference evidence="4 5" key="1">
    <citation type="submission" date="2017-10" db="EMBL/GenBank/DDBJ databases">
        <title>Comparative genomics in systemic dimorphic fungi from Ajellomycetaceae.</title>
        <authorList>
            <person name="Munoz J.F."/>
            <person name="Mcewen J.G."/>
            <person name="Clay O.K."/>
            <person name="Cuomo C.A."/>
        </authorList>
    </citation>
    <scope>NUCLEOTIDE SEQUENCE [LARGE SCALE GENOMIC DNA]</scope>
    <source>
        <strain evidence="4 5">UAMH5409</strain>
    </source>
</reference>
<evidence type="ECO:0000256" key="1">
    <source>
        <dbReference type="ARBA" id="ARBA00008072"/>
    </source>
</evidence>
<proteinExistence type="inferred from homology"/>
<keyword evidence="2" id="KW-0560">Oxidoreductase</keyword>
<evidence type="ECO:0000313" key="5">
    <source>
        <dbReference type="Proteomes" id="UP000223968"/>
    </source>
</evidence>
<evidence type="ECO:0000313" key="4">
    <source>
        <dbReference type="EMBL" id="PGG95030.1"/>
    </source>
</evidence>
<dbReference type="Pfam" id="PF08240">
    <property type="entry name" value="ADH_N"/>
    <property type="match status" value="1"/>
</dbReference>
<dbReference type="InterPro" id="IPR047122">
    <property type="entry name" value="Trans-enoyl_RdTase-like"/>
</dbReference>
<comment type="caution">
    <text evidence="4">The sequence shown here is derived from an EMBL/GenBank/DDBJ whole genome shotgun (WGS) entry which is preliminary data.</text>
</comment>
<protein>
    <recommendedName>
        <fullName evidence="3">Alcohol dehydrogenase-like N-terminal domain-containing protein</fullName>
    </recommendedName>
</protein>
<dbReference type="InterPro" id="IPR011032">
    <property type="entry name" value="GroES-like_sf"/>
</dbReference>
<organism evidence="4 5">
    <name type="scientific">Helicocarpus griseus UAMH5409</name>
    <dbReference type="NCBI Taxonomy" id="1447875"/>
    <lineage>
        <taxon>Eukaryota</taxon>
        <taxon>Fungi</taxon>
        <taxon>Dikarya</taxon>
        <taxon>Ascomycota</taxon>
        <taxon>Pezizomycotina</taxon>
        <taxon>Eurotiomycetes</taxon>
        <taxon>Eurotiomycetidae</taxon>
        <taxon>Onygenales</taxon>
        <taxon>Ajellomycetaceae</taxon>
        <taxon>Helicocarpus</taxon>
    </lineage>
</organism>